<gene>
    <name evidence="2" type="ORF">MVEN_01999200</name>
</gene>
<keyword evidence="3" id="KW-1185">Reference proteome</keyword>
<evidence type="ECO:0008006" key="4">
    <source>
        <dbReference type="Google" id="ProtNLM"/>
    </source>
</evidence>
<evidence type="ECO:0000313" key="3">
    <source>
        <dbReference type="Proteomes" id="UP000620124"/>
    </source>
</evidence>
<dbReference type="EMBL" id="JACAZI010000020">
    <property type="protein sequence ID" value="KAF7339218.1"/>
    <property type="molecule type" value="Genomic_DNA"/>
</dbReference>
<evidence type="ECO:0000313" key="2">
    <source>
        <dbReference type="EMBL" id="KAF7339218.1"/>
    </source>
</evidence>
<accession>A0A8H6XDQ5</accession>
<dbReference type="SUPFAM" id="SSF52047">
    <property type="entry name" value="RNI-like"/>
    <property type="match status" value="1"/>
</dbReference>
<name>A0A8H6XDQ5_9AGAR</name>
<dbReference type="Proteomes" id="UP000620124">
    <property type="component" value="Unassembled WGS sequence"/>
</dbReference>
<proteinExistence type="predicted"/>
<dbReference type="Gene3D" id="3.80.10.10">
    <property type="entry name" value="Ribonuclease Inhibitor"/>
    <property type="match status" value="1"/>
</dbReference>
<feature type="compositionally biased region" description="Polar residues" evidence="1">
    <location>
        <begin position="1"/>
        <end position="14"/>
    </location>
</feature>
<comment type="caution">
    <text evidence="2">The sequence shown here is derived from an EMBL/GenBank/DDBJ whole genome shotgun (WGS) entry which is preliminary data.</text>
</comment>
<dbReference type="InterPro" id="IPR032675">
    <property type="entry name" value="LRR_dom_sf"/>
</dbReference>
<dbReference type="OrthoDB" id="2973212at2759"/>
<sequence>MDSSPPVESTSSGGRQVLSRPPSCRPPPYPDIIPIELWLLCWSLCSRPQLRRLSMVCRLFRDICLSLLFEQQTIDSAGLWSSVNRHNWIDLLHRMHRAAVRLNTLCESPHIRLVRSWKFLAYPSIWPRSPTLRDVQNFSLFSSTHSRVLSAFSSTLSRYHNLQALHLQGLTIDPPFRESLALLPRLDDLTLSFCDIIARSGSIFRLTRFSISGPEIGTESVKHWEPLQIVSPEGVHMLYLHAPHEIKPLIAGFGYAQFPNLVVLSLALHNPSDVDGFISVLKRCPRLESLAIPQLECTLIPMLLSYGLHPDTIPLLRDLSGRPEVFPFFASNRPITAAAILMAFRGTDMEPAVSTADVLRAFNALLNSSTALVSLSIREFPLSPELLGAIAMSFPQLQKLSIFLQTLKPTRNYGLHRPRCRTRRSHVDVRYPILRDADAFRSVSEEALSDAEQDAPPIELIQAPIKQEIPAYSELHMIFNCISSGNTSLPPDIEIFRVRQDEQRSILTQAMQHVAIANLGQLYPRLREVQMGNVKSLWERDGAVWRNREASSCVRVV</sequence>
<organism evidence="2 3">
    <name type="scientific">Mycena venus</name>
    <dbReference type="NCBI Taxonomy" id="2733690"/>
    <lineage>
        <taxon>Eukaryota</taxon>
        <taxon>Fungi</taxon>
        <taxon>Dikarya</taxon>
        <taxon>Basidiomycota</taxon>
        <taxon>Agaricomycotina</taxon>
        <taxon>Agaricomycetes</taxon>
        <taxon>Agaricomycetidae</taxon>
        <taxon>Agaricales</taxon>
        <taxon>Marasmiineae</taxon>
        <taxon>Mycenaceae</taxon>
        <taxon>Mycena</taxon>
    </lineage>
</organism>
<dbReference type="AlphaFoldDB" id="A0A8H6XDQ5"/>
<reference evidence="2" key="1">
    <citation type="submission" date="2020-05" db="EMBL/GenBank/DDBJ databases">
        <title>Mycena genomes resolve the evolution of fungal bioluminescence.</title>
        <authorList>
            <person name="Tsai I.J."/>
        </authorList>
    </citation>
    <scope>NUCLEOTIDE SEQUENCE</scope>
    <source>
        <strain evidence="2">CCC161011</strain>
    </source>
</reference>
<evidence type="ECO:0000256" key="1">
    <source>
        <dbReference type="SAM" id="MobiDB-lite"/>
    </source>
</evidence>
<feature type="region of interest" description="Disordered" evidence="1">
    <location>
        <begin position="1"/>
        <end position="23"/>
    </location>
</feature>
<protein>
    <recommendedName>
        <fullName evidence="4">F-box domain-containing protein</fullName>
    </recommendedName>
</protein>